<evidence type="ECO:0000256" key="1">
    <source>
        <dbReference type="SAM" id="MobiDB-lite"/>
    </source>
</evidence>
<evidence type="ECO:0000313" key="2">
    <source>
        <dbReference type="EMBL" id="OAG11688.1"/>
    </source>
</evidence>
<dbReference type="Proteomes" id="UP000077069">
    <property type="component" value="Unassembled WGS sequence"/>
</dbReference>
<keyword evidence="3" id="KW-1185">Reference proteome</keyword>
<dbReference type="GeneID" id="28767045"/>
<name>A0A177CXB8_9PLEO</name>
<evidence type="ECO:0000313" key="3">
    <source>
        <dbReference type="Proteomes" id="UP000077069"/>
    </source>
</evidence>
<proteinExistence type="predicted"/>
<dbReference type="EMBL" id="KV441548">
    <property type="protein sequence ID" value="OAG11688.1"/>
    <property type="molecule type" value="Genomic_DNA"/>
</dbReference>
<feature type="region of interest" description="Disordered" evidence="1">
    <location>
        <begin position="1"/>
        <end position="26"/>
    </location>
</feature>
<feature type="non-terminal residue" evidence="2">
    <location>
        <position position="1"/>
    </location>
</feature>
<dbReference type="InParanoid" id="A0A177CXB8"/>
<reference evidence="2 3" key="1">
    <citation type="submission" date="2016-05" db="EMBL/GenBank/DDBJ databases">
        <title>Comparative analysis of secretome profiles of manganese(II)-oxidizing ascomycete fungi.</title>
        <authorList>
            <consortium name="DOE Joint Genome Institute"/>
            <person name="Zeiner C.A."/>
            <person name="Purvine S.O."/>
            <person name="Zink E.M."/>
            <person name="Wu S."/>
            <person name="Pasa-Tolic L."/>
            <person name="Chaput D.L."/>
            <person name="Haridas S."/>
            <person name="Grigoriev I.V."/>
            <person name="Santelli C.M."/>
            <person name="Hansel C.M."/>
        </authorList>
    </citation>
    <scope>NUCLEOTIDE SEQUENCE [LARGE SCALE GENOMIC DNA]</scope>
    <source>
        <strain evidence="2 3">AP3s5-JAC2a</strain>
    </source>
</reference>
<dbReference type="PANTHER" id="PTHR38792:SF3">
    <property type="entry name" value="BNR_ASP-BOX REPEAT DOMAIN PROTEIN (AFU_ORTHOLOGUE AFUA_7G06430)-RELATED"/>
    <property type="match status" value="1"/>
</dbReference>
<sequence>DKIPVYYSDQRDPKHEQKLVQQTTEGNFDSWEPTIDMVASNTYEDCPVMPIITKLPNGQSFMVFEYARMSTKDRASTHTRSTKIFPSTRRMRTRSHGTSSWPVSALNRTAVLMQSGHLWMALTLL</sequence>
<accession>A0A177CXB8</accession>
<protein>
    <submittedName>
        <fullName evidence="2">Uncharacterized protein</fullName>
    </submittedName>
</protein>
<dbReference type="STRING" id="1460663.A0A177CXB8"/>
<gene>
    <name evidence="2" type="ORF">CC84DRAFT_1224983</name>
</gene>
<organism evidence="2 3">
    <name type="scientific">Paraphaeosphaeria sporulosa</name>
    <dbReference type="NCBI Taxonomy" id="1460663"/>
    <lineage>
        <taxon>Eukaryota</taxon>
        <taxon>Fungi</taxon>
        <taxon>Dikarya</taxon>
        <taxon>Ascomycota</taxon>
        <taxon>Pezizomycotina</taxon>
        <taxon>Dothideomycetes</taxon>
        <taxon>Pleosporomycetidae</taxon>
        <taxon>Pleosporales</taxon>
        <taxon>Massarineae</taxon>
        <taxon>Didymosphaeriaceae</taxon>
        <taxon>Paraphaeosphaeria</taxon>
    </lineage>
</organism>
<dbReference type="OrthoDB" id="2130735at2759"/>
<dbReference type="PANTHER" id="PTHR38792">
    <property type="entry name" value="BNR/ASP-BOX REPEAT DOMAIN PROTEIN (AFU_ORTHOLOGUE AFUA_7G06430)-RELATED"/>
    <property type="match status" value="1"/>
</dbReference>
<feature type="compositionally biased region" description="Basic and acidic residues" evidence="1">
    <location>
        <begin position="1"/>
        <end position="18"/>
    </location>
</feature>
<dbReference type="RefSeq" id="XP_018042053.1">
    <property type="nucleotide sequence ID" value="XM_018183559.1"/>
</dbReference>
<dbReference type="AlphaFoldDB" id="A0A177CXB8"/>
<dbReference type="Gene3D" id="2.120.10.10">
    <property type="match status" value="1"/>
</dbReference>